<reference evidence="10 11" key="1">
    <citation type="submission" date="2021-12" db="EMBL/GenBank/DDBJ databases">
        <title>Genome sequence of Kibdelosporangium philippinense ATCC 49844.</title>
        <authorList>
            <person name="Fedorov E.A."/>
            <person name="Omeragic M."/>
            <person name="Shalygina K.F."/>
            <person name="Maclea K.S."/>
        </authorList>
    </citation>
    <scope>NUCLEOTIDE SEQUENCE [LARGE SCALE GENOMIC DNA]</scope>
    <source>
        <strain evidence="10 11">ATCC 49844</strain>
    </source>
</reference>
<evidence type="ECO:0000256" key="1">
    <source>
        <dbReference type="ARBA" id="ARBA00010641"/>
    </source>
</evidence>
<dbReference type="PRINTS" id="PR01217">
    <property type="entry name" value="PRICHEXTENSN"/>
</dbReference>
<feature type="domain" description="RNA polymerase sigma factor 70 region 4 type 2" evidence="8">
    <location>
        <begin position="132"/>
        <end position="179"/>
    </location>
</feature>
<dbReference type="Proteomes" id="UP001521150">
    <property type="component" value="Unassembled WGS sequence"/>
</dbReference>
<dbReference type="InterPro" id="IPR039425">
    <property type="entry name" value="RNA_pol_sigma-70-like"/>
</dbReference>
<feature type="domain" description="RNA polymerase sigma-70 region 2" evidence="7">
    <location>
        <begin position="31"/>
        <end position="99"/>
    </location>
</feature>
<name>A0ABS8ZH99_9PSEU</name>
<dbReference type="NCBIfam" id="TIGR02937">
    <property type="entry name" value="sigma70-ECF"/>
    <property type="match status" value="1"/>
</dbReference>
<dbReference type="SUPFAM" id="SSF88659">
    <property type="entry name" value="Sigma3 and sigma4 domains of RNA polymerase sigma factors"/>
    <property type="match status" value="1"/>
</dbReference>
<dbReference type="PANTHER" id="PTHR43133">
    <property type="entry name" value="RNA POLYMERASE ECF-TYPE SIGMA FACTO"/>
    <property type="match status" value="1"/>
</dbReference>
<evidence type="ECO:0000256" key="5">
    <source>
        <dbReference type="ARBA" id="ARBA00023163"/>
    </source>
</evidence>
<feature type="compositionally biased region" description="Pro residues" evidence="6">
    <location>
        <begin position="370"/>
        <end position="399"/>
    </location>
</feature>
<feature type="region of interest" description="Disordered" evidence="6">
    <location>
        <begin position="647"/>
        <end position="732"/>
    </location>
</feature>
<dbReference type="InterPro" id="IPR027383">
    <property type="entry name" value="Znf_put"/>
</dbReference>
<dbReference type="InterPro" id="IPR041916">
    <property type="entry name" value="Anti_sigma_zinc_sf"/>
</dbReference>
<evidence type="ECO:0000259" key="7">
    <source>
        <dbReference type="Pfam" id="PF04542"/>
    </source>
</evidence>
<dbReference type="InterPro" id="IPR007627">
    <property type="entry name" value="RNA_pol_sigma70_r2"/>
</dbReference>
<protein>
    <submittedName>
        <fullName evidence="10">Sigma-70 family RNA polymerase sigma factor</fullName>
    </submittedName>
</protein>
<evidence type="ECO:0000256" key="6">
    <source>
        <dbReference type="SAM" id="MobiDB-lite"/>
    </source>
</evidence>
<evidence type="ECO:0000256" key="3">
    <source>
        <dbReference type="ARBA" id="ARBA00023082"/>
    </source>
</evidence>
<organism evidence="10 11">
    <name type="scientific">Kibdelosporangium philippinense</name>
    <dbReference type="NCBI Taxonomy" id="211113"/>
    <lineage>
        <taxon>Bacteria</taxon>
        <taxon>Bacillati</taxon>
        <taxon>Actinomycetota</taxon>
        <taxon>Actinomycetes</taxon>
        <taxon>Pseudonocardiales</taxon>
        <taxon>Pseudonocardiaceae</taxon>
        <taxon>Kibdelosporangium</taxon>
    </lineage>
</organism>
<keyword evidence="3" id="KW-0731">Sigma factor</keyword>
<dbReference type="SUPFAM" id="SSF88946">
    <property type="entry name" value="Sigma2 domain of RNA polymerase sigma factors"/>
    <property type="match status" value="1"/>
</dbReference>
<proteinExistence type="inferred from homology"/>
<dbReference type="RefSeq" id="WP_233727539.1">
    <property type="nucleotide sequence ID" value="NZ_JAJVCN010000002.1"/>
</dbReference>
<evidence type="ECO:0000313" key="10">
    <source>
        <dbReference type="EMBL" id="MCE7006026.1"/>
    </source>
</evidence>
<feature type="region of interest" description="Disordered" evidence="6">
    <location>
        <begin position="323"/>
        <end position="413"/>
    </location>
</feature>
<dbReference type="Pfam" id="PF04542">
    <property type="entry name" value="Sigma70_r2"/>
    <property type="match status" value="1"/>
</dbReference>
<dbReference type="Pfam" id="PF13490">
    <property type="entry name" value="zf-HC2"/>
    <property type="match status" value="1"/>
</dbReference>
<feature type="domain" description="Putative zinc-finger" evidence="9">
    <location>
        <begin position="198"/>
        <end position="232"/>
    </location>
</feature>
<dbReference type="InterPro" id="IPR013324">
    <property type="entry name" value="RNA_pol_sigma_r3/r4-like"/>
</dbReference>
<evidence type="ECO:0000256" key="2">
    <source>
        <dbReference type="ARBA" id="ARBA00023015"/>
    </source>
</evidence>
<dbReference type="Gene3D" id="1.10.10.1320">
    <property type="entry name" value="Anti-sigma factor, zinc-finger domain"/>
    <property type="match status" value="1"/>
</dbReference>
<dbReference type="InterPro" id="IPR036388">
    <property type="entry name" value="WH-like_DNA-bd_sf"/>
</dbReference>
<dbReference type="InterPro" id="IPR013249">
    <property type="entry name" value="RNA_pol_sigma70_r4_t2"/>
</dbReference>
<keyword evidence="4" id="KW-0238">DNA-binding</keyword>
<dbReference type="PANTHER" id="PTHR43133:SF8">
    <property type="entry name" value="RNA POLYMERASE SIGMA FACTOR HI_1459-RELATED"/>
    <property type="match status" value="1"/>
</dbReference>
<dbReference type="Gene3D" id="1.10.10.10">
    <property type="entry name" value="Winged helix-like DNA-binding domain superfamily/Winged helix DNA-binding domain"/>
    <property type="match status" value="1"/>
</dbReference>
<feature type="compositionally biased region" description="Pro residues" evidence="6">
    <location>
        <begin position="336"/>
        <end position="356"/>
    </location>
</feature>
<evidence type="ECO:0000313" key="11">
    <source>
        <dbReference type="Proteomes" id="UP001521150"/>
    </source>
</evidence>
<accession>A0ABS8ZH99</accession>
<feature type="compositionally biased region" description="Low complexity" evidence="6">
    <location>
        <begin position="323"/>
        <end position="335"/>
    </location>
</feature>
<gene>
    <name evidence="10" type="ORF">LWC34_24795</name>
</gene>
<dbReference type="Pfam" id="PF08281">
    <property type="entry name" value="Sigma70_r4_2"/>
    <property type="match status" value="1"/>
</dbReference>
<dbReference type="Gene3D" id="1.10.1740.10">
    <property type="match status" value="1"/>
</dbReference>
<sequence>MSTVPAEVHGPSDAELIESVRNGTVSAYGSLYERHVAAAYNLARQLTRSQTEADDLVSEAFAKVLDTLKAGRGPDSAFRAYLLTALRHTAYDKTRRDKRVELSDDVTTVAGADTSVPFSDTAVAGLERSLAARAFARLPERWQAVLWHTEVEGQSPAEVAPILGLTPNGVSALAYRAREGLRQAYLQVHLAESTNERCKATAERLGAWTRGGLSKRETAQVEAHLDECERCRALAMELADVNSGMRVVIAPLVLGIGALGYLAATGTKATAAVVAGAAAGTAAGAGGAASSLPRQFLGVGASVAAVAAAVVLALTAAETQEIPAAQQQPPTSQPVLPQPPQPPPPPPPPSPPPPQNSPTTPSPSSSAPSTPAPTPAPSPSPSPPPAPPSLTVPSPPPVTLVPGSGPTELPLSVTNNGGTVSEPVVAALNLPPGVSAVGTSRMAGPGLLRLNGAQAADPVSCPGGSGTVTCTSGRGLQPGESVTLVFRIVASEESLGGTITGTVSAGSSVSVSISVRVDVQPPVRKDGVSLYAFQDWLSIPLPGRHRMAGIQAVVKNTGESTKQATVTFDQPATMLTAWPAASCTTNGATTSCVTSEALKPGDRFYLRVRLKDRPGGGETREKPPYWQYSKVLVTASIGTANASTTVKLPWWSWPDPPDPKPTTTAKPPASTTQPPRSTTKPPVTTTTPPRVTPSTSKETPPPAKTTEPSTGGPTTTPPRSETPKPREDEYCSGLNVVERLLEAVGGRCPP</sequence>
<keyword evidence="11" id="KW-1185">Reference proteome</keyword>
<feature type="compositionally biased region" description="Low complexity" evidence="6">
    <location>
        <begin position="357"/>
        <end position="369"/>
    </location>
</feature>
<keyword evidence="2" id="KW-0805">Transcription regulation</keyword>
<dbReference type="InterPro" id="IPR014284">
    <property type="entry name" value="RNA_pol_sigma-70_dom"/>
</dbReference>
<feature type="compositionally biased region" description="Low complexity" evidence="6">
    <location>
        <begin position="661"/>
        <end position="719"/>
    </location>
</feature>
<evidence type="ECO:0000259" key="8">
    <source>
        <dbReference type="Pfam" id="PF08281"/>
    </source>
</evidence>
<evidence type="ECO:0000256" key="4">
    <source>
        <dbReference type="ARBA" id="ARBA00023125"/>
    </source>
</evidence>
<comment type="similarity">
    <text evidence="1">Belongs to the sigma-70 factor family. ECF subfamily.</text>
</comment>
<dbReference type="EMBL" id="JAJVCN010000002">
    <property type="protein sequence ID" value="MCE7006026.1"/>
    <property type="molecule type" value="Genomic_DNA"/>
</dbReference>
<evidence type="ECO:0000259" key="9">
    <source>
        <dbReference type="Pfam" id="PF13490"/>
    </source>
</evidence>
<dbReference type="InterPro" id="IPR013325">
    <property type="entry name" value="RNA_pol_sigma_r2"/>
</dbReference>
<comment type="caution">
    <text evidence="10">The sequence shown here is derived from an EMBL/GenBank/DDBJ whole genome shotgun (WGS) entry which is preliminary data.</text>
</comment>
<keyword evidence="5" id="KW-0804">Transcription</keyword>